<name>A0ACC6AGT9_NITWI</name>
<protein>
    <submittedName>
        <fullName evidence="1">Lysophospholipase L1-like esterase</fullName>
    </submittedName>
</protein>
<sequence>MARAHASFLIGIVLPLLGSLAVGSLPIGSLPIGSLAAQQIAAQPLPDGIAEAGPAAPVPDRAAGGMQISWEVRNRFRLFREERDFQIHAAAESNQSILAAEQAFEQQSDGRGWARNAVNRLCIDLGGHVSEPCTRDNVKESYLTPTEHPVTVRLTGAVPVGAVCAWSFDDGDSPRGTTQDCTEPIDFRARYGHATSATVDVTSGGDATQRLTAQIKVRDILIAGLGDSIASGEGNPDRAVPLSDEGFCFRSYFGGAGREFYRPSRAGYKGGRACGTSGSLQSWQQFGALWMNAACHRSLYSYQTRAALALAVRYPHIAVTYLPLACTGASIPEGILGSQRARECLTAKSSAKCQGTVNGQIAQLREALAAARHRQPERKLDLVLMTIGANDINFSGLVSDVVVDAATERALFKRGGLIGSLHGSRSSLERDLPQAFARLRAALTPLLDNDLSRVVFVSYANPALANGGTPCPGGKAGFDIHPSFNADPGRLAAVTEYVQNEFLPGLKALASCQSGVICRDPATDRMTFVDAHQSAFADHGFCARADSDPEFDRECFSAKGDSFVSSIVEAPHQPLACGRGASAFRAYLPRARWIRDANDSYFTAMTYPQAQSSLMQPSDIHDATWGLLSAVYGGAVHPTAEGHAAMADAAMPAIEAQLHLNAADAGDVTGEPLPPLTPPSPAPTPEAAPPPAIPQQ</sequence>
<evidence type="ECO:0000313" key="2">
    <source>
        <dbReference type="Proteomes" id="UP001205486"/>
    </source>
</evidence>
<gene>
    <name evidence="1" type="ORF">J2S34_001323</name>
</gene>
<keyword evidence="2" id="KW-1185">Reference proteome</keyword>
<organism evidence="1 2">
    <name type="scientific">Nitrobacter winogradskyi</name>
    <name type="common">Nitrobacter agilis</name>
    <dbReference type="NCBI Taxonomy" id="913"/>
    <lineage>
        <taxon>Bacteria</taxon>
        <taxon>Pseudomonadati</taxon>
        <taxon>Pseudomonadota</taxon>
        <taxon>Alphaproteobacteria</taxon>
        <taxon>Hyphomicrobiales</taxon>
        <taxon>Nitrobacteraceae</taxon>
        <taxon>Nitrobacter</taxon>
    </lineage>
</organism>
<dbReference type="Proteomes" id="UP001205486">
    <property type="component" value="Unassembled WGS sequence"/>
</dbReference>
<proteinExistence type="predicted"/>
<evidence type="ECO:0000313" key="1">
    <source>
        <dbReference type="EMBL" id="MCP1998901.1"/>
    </source>
</evidence>
<accession>A0ACC6AGT9</accession>
<comment type="caution">
    <text evidence="1">The sequence shown here is derived from an EMBL/GenBank/DDBJ whole genome shotgun (WGS) entry which is preliminary data.</text>
</comment>
<dbReference type="EMBL" id="JALJZS010000001">
    <property type="protein sequence ID" value="MCP1998901.1"/>
    <property type="molecule type" value="Genomic_DNA"/>
</dbReference>
<reference evidence="1" key="1">
    <citation type="submission" date="2022-03" db="EMBL/GenBank/DDBJ databases">
        <title>Interactions between chemoautotrophic and heterotrophic bacteria.</title>
        <authorList>
            <person name="Santoro A."/>
        </authorList>
    </citation>
    <scope>NUCLEOTIDE SEQUENCE</scope>
    <source>
        <strain evidence="1">Nb-106</strain>
    </source>
</reference>